<reference evidence="2 3" key="1">
    <citation type="submission" date="2022-06" db="EMBL/GenBank/DDBJ databases">
        <title>Roseomonas CN29.</title>
        <authorList>
            <person name="Cheng Y."/>
            <person name="He X."/>
        </authorList>
    </citation>
    <scope>NUCLEOTIDE SEQUENCE [LARGE SCALE GENOMIC DNA]</scope>
    <source>
        <strain evidence="2 3">CN29</strain>
    </source>
</reference>
<evidence type="ECO:0000313" key="3">
    <source>
        <dbReference type="Proteomes" id="UP001524642"/>
    </source>
</evidence>
<evidence type="ECO:0000256" key="1">
    <source>
        <dbReference type="SAM" id="Phobius"/>
    </source>
</evidence>
<evidence type="ECO:0000313" key="2">
    <source>
        <dbReference type="EMBL" id="MCR0981718.1"/>
    </source>
</evidence>
<gene>
    <name evidence="2" type="ORF">NRP21_06625</name>
</gene>
<organism evidence="2 3">
    <name type="scientific">Roseomonas populi</name>
    <dbReference type="NCBI Taxonomy" id="3121582"/>
    <lineage>
        <taxon>Bacteria</taxon>
        <taxon>Pseudomonadati</taxon>
        <taxon>Pseudomonadota</taxon>
        <taxon>Alphaproteobacteria</taxon>
        <taxon>Acetobacterales</taxon>
        <taxon>Roseomonadaceae</taxon>
        <taxon>Roseomonas</taxon>
    </lineage>
</organism>
<comment type="caution">
    <text evidence="2">The sequence shown here is derived from an EMBL/GenBank/DDBJ whole genome shotgun (WGS) entry which is preliminary data.</text>
</comment>
<dbReference type="Proteomes" id="UP001524642">
    <property type="component" value="Unassembled WGS sequence"/>
</dbReference>
<keyword evidence="1" id="KW-0472">Membrane</keyword>
<keyword evidence="3" id="KW-1185">Reference proteome</keyword>
<keyword evidence="1" id="KW-0812">Transmembrane</keyword>
<name>A0ABT1X0U3_9PROT</name>
<sequence length="167" mass="17747">MGGGRLDFILSAGGPILIGLLLLGGLAQYVMRRNGAQKGAALDEFGGGNQGDAEAGASSLRRIHPNFLALLEAVVMPRIAAHPEWERLDGAYGVPGQQISQFAHGDAVYAINGESRMAALAAVYHWLIEHPGEDALMTGPMRKGVGRLVIRPEVGWPKADDIRLESV</sequence>
<feature type="transmembrane region" description="Helical" evidence="1">
    <location>
        <begin position="12"/>
        <end position="31"/>
    </location>
</feature>
<accession>A0ABT1X0U3</accession>
<keyword evidence="1" id="KW-1133">Transmembrane helix</keyword>
<proteinExistence type="predicted"/>
<protein>
    <submittedName>
        <fullName evidence="2">Uncharacterized protein</fullName>
    </submittedName>
</protein>
<dbReference type="EMBL" id="JANJOU010000003">
    <property type="protein sequence ID" value="MCR0981718.1"/>
    <property type="molecule type" value="Genomic_DNA"/>
</dbReference>
<dbReference type="RefSeq" id="WP_257715381.1">
    <property type="nucleotide sequence ID" value="NZ_JANJOU010000003.1"/>
</dbReference>